<dbReference type="Proteomes" id="UP000321820">
    <property type="component" value="Chromosome"/>
</dbReference>
<organism evidence="3 4">
    <name type="scientific">Terriglobus albidus</name>
    <dbReference type="NCBI Taxonomy" id="1592106"/>
    <lineage>
        <taxon>Bacteria</taxon>
        <taxon>Pseudomonadati</taxon>
        <taxon>Acidobacteriota</taxon>
        <taxon>Terriglobia</taxon>
        <taxon>Terriglobales</taxon>
        <taxon>Acidobacteriaceae</taxon>
        <taxon>Terriglobus</taxon>
    </lineage>
</organism>
<proteinExistence type="predicted"/>
<dbReference type="AlphaFoldDB" id="A0A5B9E9P5"/>
<dbReference type="KEGG" id="talb:FTW19_01520"/>
<gene>
    <name evidence="3" type="ORF">FTW19_01520</name>
</gene>
<dbReference type="RefSeq" id="WP_147645934.1">
    <property type="nucleotide sequence ID" value="NZ_CP042806.1"/>
</dbReference>
<sequence length="530" mass="56976">MPRIPLLASALVLTSVLHAQTKDWTPAADAWWSHVQYLADDKLEGRRAGSPGYFKAVEYVETQFKQIGLKPAGTNGYGQDIELVPTSIDVEKSSFAVDNLRYELPAELQLNAHVDGAGTVDAPMVFLGYGLSLPKKHVDDITGEDLKGKVVVIYGGAPANLLGPQRAYSRIAGERWRALHAAGAIGMVLFTPPRPGAPPNPAAGNRNAPPPVMLYADPALENLPGMKVYAALTEKGAEKLFASAGHSFAEIKASGDAGKPLAHFAFPGTLHATTAIKTAEHLHAPNVVGLLEGADTKLKKEYLVISAHLDHLGIGRPVDGDNLYNGAMDNASGVASLIETAKLLAAGARPKRSILFVALAAEEMGELGSQYFATRPTVPKSAIVADLNMDMYLPLFPLRYLEIQGLGESTLGNDARAVCQLNDVEPQFDKQPDENRFIRSDQVNFVKQGIPALAFKFGWTPGSPEEKTFNTWVAVRYHRPSDDLNQPVDKVGAAQFTSLLAQLATRVADAKGRPEWYPESSFAATKVAAK</sequence>
<evidence type="ECO:0000256" key="1">
    <source>
        <dbReference type="SAM" id="SignalP"/>
    </source>
</evidence>
<dbReference type="InterPro" id="IPR046450">
    <property type="entry name" value="PA_dom_sf"/>
</dbReference>
<dbReference type="GO" id="GO:0008235">
    <property type="term" value="F:metalloexopeptidase activity"/>
    <property type="evidence" value="ECO:0007669"/>
    <property type="project" value="InterPro"/>
</dbReference>
<dbReference type="SUPFAM" id="SSF53187">
    <property type="entry name" value="Zn-dependent exopeptidases"/>
    <property type="match status" value="1"/>
</dbReference>
<dbReference type="EMBL" id="CP042806">
    <property type="protein sequence ID" value="QEE26796.1"/>
    <property type="molecule type" value="Genomic_DNA"/>
</dbReference>
<dbReference type="Pfam" id="PF04389">
    <property type="entry name" value="Peptidase_M28"/>
    <property type="match status" value="1"/>
</dbReference>
<dbReference type="PANTHER" id="PTHR12147:SF26">
    <property type="entry name" value="PEPTIDASE M28 DOMAIN-CONTAINING PROTEIN"/>
    <property type="match status" value="1"/>
</dbReference>
<evidence type="ECO:0000259" key="2">
    <source>
        <dbReference type="Pfam" id="PF04389"/>
    </source>
</evidence>
<dbReference type="InterPro" id="IPR045175">
    <property type="entry name" value="M28_fam"/>
</dbReference>
<dbReference type="SUPFAM" id="SSF52025">
    <property type="entry name" value="PA domain"/>
    <property type="match status" value="1"/>
</dbReference>
<dbReference type="Gene3D" id="3.40.630.10">
    <property type="entry name" value="Zn peptidases"/>
    <property type="match status" value="2"/>
</dbReference>
<protein>
    <submittedName>
        <fullName evidence="3">M28 family peptidase</fullName>
    </submittedName>
</protein>
<feature type="chain" id="PRO_5022945391" evidence="1">
    <location>
        <begin position="20"/>
        <end position="530"/>
    </location>
</feature>
<keyword evidence="1" id="KW-0732">Signal</keyword>
<evidence type="ECO:0000313" key="3">
    <source>
        <dbReference type="EMBL" id="QEE26796.1"/>
    </source>
</evidence>
<feature type="domain" description="Peptidase M28" evidence="2">
    <location>
        <begin position="286"/>
        <end position="502"/>
    </location>
</feature>
<accession>A0A5B9E9P5</accession>
<dbReference type="OrthoDB" id="9778250at2"/>
<feature type="signal peptide" evidence="1">
    <location>
        <begin position="1"/>
        <end position="19"/>
    </location>
</feature>
<evidence type="ECO:0000313" key="4">
    <source>
        <dbReference type="Proteomes" id="UP000321820"/>
    </source>
</evidence>
<reference evidence="3 4" key="1">
    <citation type="submission" date="2019-08" db="EMBL/GenBank/DDBJ databases">
        <title>Complete genome sequence of Terriglobus albidus strain ORNL.</title>
        <authorList>
            <person name="Podar M."/>
        </authorList>
    </citation>
    <scope>NUCLEOTIDE SEQUENCE [LARGE SCALE GENOMIC DNA]</scope>
    <source>
        <strain evidence="3 4">ORNL</strain>
    </source>
</reference>
<dbReference type="PANTHER" id="PTHR12147">
    <property type="entry name" value="METALLOPEPTIDASE M28 FAMILY MEMBER"/>
    <property type="match status" value="1"/>
</dbReference>
<dbReference type="GO" id="GO:0006508">
    <property type="term" value="P:proteolysis"/>
    <property type="evidence" value="ECO:0007669"/>
    <property type="project" value="InterPro"/>
</dbReference>
<dbReference type="InterPro" id="IPR007484">
    <property type="entry name" value="Peptidase_M28"/>
</dbReference>
<name>A0A5B9E9P5_9BACT</name>
<keyword evidence="4" id="KW-1185">Reference proteome</keyword>